<evidence type="ECO:0000256" key="1">
    <source>
        <dbReference type="ARBA" id="ARBA00005531"/>
    </source>
</evidence>
<feature type="active site" description="Acyl-thioester intermediate" evidence="4">
    <location>
        <position position="139"/>
    </location>
</feature>
<evidence type="ECO:0000259" key="5">
    <source>
        <dbReference type="Pfam" id="PF00195"/>
    </source>
</evidence>
<dbReference type="PANTHER" id="PTHR11877">
    <property type="entry name" value="HYDROXYMETHYLGLUTARYL-COA SYNTHASE"/>
    <property type="match status" value="1"/>
</dbReference>
<keyword evidence="8" id="KW-1185">Reference proteome</keyword>
<keyword evidence="2" id="KW-0808">Transferase</keyword>
<evidence type="ECO:0000256" key="2">
    <source>
        <dbReference type="ARBA" id="ARBA00022679"/>
    </source>
</evidence>
<feature type="domain" description="Chalcone/stilbene synthase C-terminal" evidence="6">
    <location>
        <begin position="212"/>
        <end position="350"/>
    </location>
</feature>
<comment type="similarity">
    <text evidence="1">Belongs to the thiolase-like superfamily. Chalcone/stilbene synthases family.</text>
</comment>
<dbReference type="Pfam" id="PF00195">
    <property type="entry name" value="Chal_sti_synt_N"/>
    <property type="match status" value="1"/>
</dbReference>
<evidence type="ECO:0000313" key="7">
    <source>
        <dbReference type="EMBL" id="MBR7832534.1"/>
    </source>
</evidence>
<dbReference type="GO" id="GO:0030639">
    <property type="term" value="P:polyketide biosynthetic process"/>
    <property type="evidence" value="ECO:0007669"/>
    <property type="project" value="TreeGrafter"/>
</dbReference>
<dbReference type="Proteomes" id="UP000675781">
    <property type="component" value="Unassembled WGS sequence"/>
</dbReference>
<dbReference type="Pfam" id="PF02797">
    <property type="entry name" value="Chal_sti_synt_C"/>
    <property type="match status" value="1"/>
</dbReference>
<protein>
    <submittedName>
        <fullName evidence="7">Type III polyketide synthase</fullName>
    </submittedName>
</protein>
<feature type="domain" description="Chalcone/stilbene synthase N-terminal" evidence="5">
    <location>
        <begin position="4"/>
        <end position="197"/>
    </location>
</feature>
<dbReference type="InterPro" id="IPR001099">
    <property type="entry name" value="Chalcone/stilbene_synt_N"/>
</dbReference>
<evidence type="ECO:0000259" key="6">
    <source>
        <dbReference type="Pfam" id="PF02797"/>
    </source>
</evidence>
<evidence type="ECO:0000256" key="4">
    <source>
        <dbReference type="PIRSR" id="PIRSR000451-1"/>
    </source>
</evidence>
<accession>A0A941ERM0</accession>
<dbReference type="Gene3D" id="3.40.47.10">
    <property type="match status" value="2"/>
</dbReference>
<evidence type="ECO:0000313" key="8">
    <source>
        <dbReference type="Proteomes" id="UP000675781"/>
    </source>
</evidence>
<comment type="caution">
    <text evidence="7">The sequence shown here is derived from an EMBL/GenBank/DDBJ whole genome shotgun (WGS) entry which is preliminary data.</text>
</comment>
<dbReference type="InterPro" id="IPR016039">
    <property type="entry name" value="Thiolase-like"/>
</dbReference>
<dbReference type="AlphaFoldDB" id="A0A941ERM0"/>
<evidence type="ECO:0000256" key="3">
    <source>
        <dbReference type="ARBA" id="ARBA00023315"/>
    </source>
</evidence>
<proteinExistence type="inferred from homology"/>
<organism evidence="7 8">
    <name type="scientific">Actinospica durhamensis</name>
    <dbReference type="NCBI Taxonomy" id="1508375"/>
    <lineage>
        <taxon>Bacteria</taxon>
        <taxon>Bacillati</taxon>
        <taxon>Actinomycetota</taxon>
        <taxon>Actinomycetes</taxon>
        <taxon>Catenulisporales</taxon>
        <taxon>Actinospicaceae</taxon>
        <taxon>Actinospica</taxon>
    </lineage>
</organism>
<dbReference type="PIRSF" id="PIRSF000451">
    <property type="entry name" value="PKS_III"/>
    <property type="match status" value="1"/>
</dbReference>
<dbReference type="GO" id="GO:0016747">
    <property type="term" value="F:acyltransferase activity, transferring groups other than amino-acyl groups"/>
    <property type="evidence" value="ECO:0007669"/>
    <property type="project" value="InterPro"/>
</dbReference>
<dbReference type="SUPFAM" id="SSF53901">
    <property type="entry name" value="Thiolase-like"/>
    <property type="match status" value="1"/>
</dbReference>
<sequence length="351" mass="35973">MTAVAAVRCAFPDHLHPQRDLAEMTARLCGSDAGRDALIGRLYANAGVESRHTVLPLHAYGALAGLGAINDLYIDHAMALGERAVRAALEAADTDPAEVDLLIATSVTGVAVPSLDARLISRLGLRPDVKRLPLFGLGCVAGAAGLARLHDYLLGWPGHTAVLLAVELCSLSLPLVRPATADLVASALFGDGAAALVARGGMVAAGPGPRVVASVSEVCPDSLDALGWRLGADGFRIVLSTGLSDIVAARLGACARGFLAAHGLRPEDVGAWICHPGGPHVIDAVQHCLDLPDHALAASRRSLAGVGNLSSASVLHILQETIAADRPAPGTHGLVVGLGPGVSIELILLRW</sequence>
<reference evidence="7" key="1">
    <citation type="submission" date="2021-04" db="EMBL/GenBank/DDBJ databases">
        <title>Genome based classification of Actinospica acidithermotolerans sp. nov., an actinobacterium isolated from an Indonesian hot spring.</title>
        <authorList>
            <person name="Kusuma A.B."/>
            <person name="Putra K.E."/>
            <person name="Nafisah S."/>
            <person name="Loh J."/>
            <person name="Nouioui I."/>
            <person name="Goodfellow M."/>
        </authorList>
    </citation>
    <scope>NUCLEOTIDE SEQUENCE</scope>
    <source>
        <strain evidence="7">CSCA 57</strain>
    </source>
</reference>
<dbReference type="RefSeq" id="WP_212527062.1">
    <property type="nucleotide sequence ID" value="NZ_JAGSOG010000012.1"/>
</dbReference>
<name>A0A941ERM0_9ACTN</name>
<dbReference type="InterPro" id="IPR011141">
    <property type="entry name" value="Polyketide_synthase_type-III"/>
</dbReference>
<dbReference type="PANTHER" id="PTHR11877:SF99">
    <property type="entry name" value="1,3,6,8-TETRAHYDROXYNAPHTHALENE SYNTHASE"/>
    <property type="match status" value="1"/>
</dbReference>
<dbReference type="CDD" id="cd00831">
    <property type="entry name" value="CHS_like"/>
    <property type="match status" value="1"/>
</dbReference>
<gene>
    <name evidence="7" type="ORF">KDL01_04650</name>
</gene>
<dbReference type="InterPro" id="IPR012328">
    <property type="entry name" value="Chalcone/stilbene_synt_C"/>
</dbReference>
<dbReference type="EMBL" id="JAGSOG010000012">
    <property type="protein sequence ID" value="MBR7832534.1"/>
    <property type="molecule type" value="Genomic_DNA"/>
</dbReference>
<keyword evidence="3" id="KW-0012">Acyltransferase</keyword>